<proteinExistence type="predicted"/>
<dbReference type="GO" id="GO:0006313">
    <property type="term" value="P:DNA transposition"/>
    <property type="evidence" value="ECO:0007669"/>
    <property type="project" value="InterPro"/>
</dbReference>
<evidence type="ECO:0000313" key="2">
    <source>
        <dbReference type="Proteomes" id="UP000001971"/>
    </source>
</evidence>
<dbReference type="EMBL" id="CP000308">
    <property type="protein sequence ID" value="ABG12263.1"/>
    <property type="molecule type" value="Genomic_DNA"/>
</dbReference>
<dbReference type="InterPro" id="IPR005063">
    <property type="entry name" value="Transposase_27"/>
</dbReference>
<dbReference type="KEGG" id="ypa:YPA_0295"/>
<dbReference type="Proteomes" id="UP000001971">
    <property type="component" value="Chromosome"/>
</dbReference>
<dbReference type="GO" id="GO:0004803">
    <property type="term" value="F:transposase activity"/>
    <property type="evidence" value="ECO:0007669"/>
    <property type="project" value="InterPro"/>
</dbReference>
<evidence type="ECO:0000313" key="1">
    <source>
        <dbReference type="EMBL" id="ABG12263.1"/>
    </source>
</evidence>
<gene>
    <name evidence="1" type="ordered locus">YPA_0295</name>
</gene>
<organism evidence="1 2">
    <name type="scientific">Yersinia pestis bv. Antiqua (strain Antiqua)</name>
    <dbReference type="NCBI Taxonomy" id="360102"/>
    <lineage>
        <taxon>Bacteria</taxon>
        <taxon>Pseudomonadati</taxon>
        <taxon>Pseudomonadota</taxon>
        <taxon>Gammaproteobacteria</taxon>
        <taxon>Enterobacterales</taxon>
        <taxon>Yersiniaceae</taxon>
        <taxon>Yersinia</taxon>
    </lineage>
</organism>
<dbReference type="Pfam" id="PF03400">
    <property type="entry name" value="DDE_Tnp_IS1"/>
    <property type="match status" value="1"/>
</dbReference>
<dbReference type="AlphaFoldDB" id="A0A0H2Y2U5"/>
<reference evidence="1 2" key="1">
    <citation type="journal article" date="2006" name="J. Bacteriol.">
        <title>Complete genome sequence of Yersinia pestis strains Antiqua and Nepal516: evidence of gene reduction in an emerging pathogen.</title>
        <authorList>
            <person name="Chain P.S."/>
            <person name="Hu P."/>
            <person name="Malfatti S.A."/>
            <person name="Radnedge L."/>
            <person name="Larimer F."/>
            <person name="Vergez L.M."/>
            <person name="Worsham P."/>
            <person name="Chu M.C."/>
            <person name="Andersen G.L."/>
        </authorList>
    </citation>
    <scope>NUCLEOTIDE SEQUENCE [LARGE SCALE GENOMIC DNA]</scope>
    <source>
        <strain evidence="1 2">Antiqua</strain>
    </source>
</reference>
<name>A0A0H2Y2U5_YERPA</name>
<accession>A0A0H2Y2U5</accession>
<dbReference type="GO" id="GO:0003677">
    <property type="term" value="F:DNA binding"/>
    <property type="evidence" value="ECO:0007669"/>
    <property type="project" value="InterPro"/>
</dbReference>
<protein>
    <submittedName>
        <fullName evidence="1">Putative transposase</fullName>
    </submittedName>
</protein>
<sequence>MVICGQQKAATLALVCLGASPQTYYCSYFWSSEQKTFRQLLGLLSGFNIVFWCTDNFSAYEMLPDEKHIRSKLYTQRIEREPYLV</sequence>